<dbReference type="EMBL" id="BAAABW010000028">
    <property type="protein sequence ID" value="GAA0371478.1"/>
    <property type="molecule type" value="Genomic_DNA"/>
</dbReference>
<evidence type="ECO:0000256" key="3">
    <source>
        <dbReference type="ARBA" id="ARBA00022723"/>
    </source>
</evidence>
<evidence type="ECO:0000256" key="7">
    <source>
        <dbReference type="ARBA" id="ARBA00023285"/>
    </source>
</evidence>
<dbReference type="InterPro" id="IPR010175">
    <property type="entry name" value="LysK"/>
</dbReference>
<dbReference type="InterPro" id="IPR002933">
    <property type="entry name" value="Peptidase_M20"/>
</dbReference>
<keyword evidence="6" id="KW-0457">Lysine biosynthesis</keyword>
<dbReference type="NCBIfam" id="TIGR01902">
    <property type="entry name" value="dapE-lys-deAc"/>
    <property type="match status" value="1"/>
</dbReference>
<dbReference type="PANTHER" id="PTHR43808">
    <property type="entry name" value="ACETYLORNITHINE DEACETYLASE"/>
    <property type="match status" value="1"/>
</dbReference>
<dbReference type="PANTHER" id="PTHR43808:SF28">
    <property type="entry name" value="[LYSW]-LYSINE_[LYSW]-ORNITHINE HYDROLASE"/>
    <property type="match status" value="1"/>
</dbReference>
<organism evidence="8 9">
    <name type="scientific">Streptomyces blastmyceticus</name>
    <dbReference type="NCBI Taxonomy" id="68180"/>
    <lineage>
        <taxon>Bacteria</taxon>
        <taxon>Bacillati</taxon>
        <taxon>Actinomycetota</taxon>
        <taxon>Actinomycetes</taxon>
        <taxon>Kitasatosporales</taxon>
        <taxon>Streptomycetaceae</taxon>
        <taxon>Streptomyces</taxon>
    </lineage>
</organism>
<dbReference type="Gene3D" id="3.40.630.10">
    <property type="entry name" value="Zn peptidases"/>
    <property type="match status" value="2"/>
</dbReference>
<protein>
    <submittedName>
        <fullName evidence="8">[LysW]-lysine hydrolase</fullName>
    </submittedName>
</protein>
<comment type="caution">
    <text evidence="8">The sequence shown here is derived from an EMBL/GenBank/DDBJ whole genome shotgun (WGS) entry which is preliminary data.</text>
</comment>
<dbReference type="RefSeq" id="WP_301893531.1">
    <property type="nucleotide sequence ID" value="NZ_BAAABW010000028.1"/>
</dbReference>
<reference evidence="9" key="1">
    <citation type="journal article" date="2019" name="Int. J. Syst. Evol. Microbiol.">
        <title>The Global Catalogue of Microorganisms (GCM) 10K type strain sequencing project: providing services to taxonomists for standard genome sequencing and annotation.</title>
        <authorList>
            <consortium name="The Broad Institute Genomics Platform"/>
            <consortium name="The Broad Institute Genome Sequencing Center for Infectious Disease"/>
            <person name="Wu L."/>
            <person name="Ma J."/>
        </authorList>
    </citation>
    <scope>NUCLEOTIDE SEQUENCE [LARGE SCALE GENOMIC DNA]</scope>
    <source>
        <strain evidence="9">JCM 4565</strain>
    </source>
</reference>
<evidence type="ECO:0000313" key="9">
    <source>
        <dbReference type="Proteomes" id="UP001500063"/>
    </source>
</evidence>
<keyword evidence="9" id="KW-1185">Reference proteome</keyword>
<dbReference type="Pfam" id="PF01546">
    <property type="entry name" value="Peptidase_M20"/>
    <property type="match status" value="1"/>
</dbReference>
<dbReference type="GO" id="GO:0016787">
    <property type="term" value="F:hydrolase activity"/>
    <property type="evidence" value="ECO:0007669"/>
    <property type="project" value="UniProtKB-KW"/>
</dbReference>
<evidence type="ECO:0000256" key="2">
    <source>
        <dbReference type="ARBA" id="ARBA00022605"/>
    </source>
</evidence>
<evidence type="ECO:0000313" key="8">
    <source>
        <dbReference type="EMBL" id="GAA0371478.1"/>
    </source>
</evidence>
<dbReference type="SUPFAM" id="SSF53187">
    <property type="entry name" value="Zn-dependent exopeptidases"/>
    <property type="match status" value="1"/>
</dbReference>
<evidence type="ECO:0000256" key="6">
    <source>
        <dbReference type="ARBA" id="ARBA00023154"/>
    </source>
</evidence>
<keyword evidence="2" id="KW-0028">Amino-acid biosynthesis</keyword>
<keyword evidence="4 8" id="KW-0378">Hydrolase</keyword>
<evidence type="ECO:0000256" key="5">
    <source>
        <dbReference type="ARBA" id="ARBA00022833"/>
    </source>
</evidence>
<evidence type="ECO:0000256" key="4">
    <source>
        <dbReference type="ARBA" id="ARBA00022801"/>
    </source>
</evidence>
<proteinExistence type="inferred from homology"/>
<dbReference type="InterPro" id="IPR050072">
    <property type="entry name" value="Peptidase_M20A"/>
</dbReference>
<dbReference type="InterPro" id="IPR001261">
    <property type="entry name" value="ArgE/DapE_CS"/>
</dbReference>
<keyword evidence="5" id="KW-0862">Zinc</keyword>
<keyword evidence="7" id="KW-0170">Cobalt</keyword>
<gene>
    <name evidence="8" type="ORF">GCM10010319_56940</name>
</gene>
<sequence>MSTPISRTPRAGASSCTESYAVGMLRRMLEIPSPSYEEGELAAFLAESMTELGFDARVDEAGNAVGEIVRGDGPTVMLLGHMDTVTGDLPVYAAEGRLYGRGAVDAKTPLATMVCAAATATDFRGRIVVVGAVEEETALSRGAVHIRRTHPRPDAFVIGEPSGWSTVVLGYKGKLDLLYEVECEATHPSNPLPKATELAAGAWSALLELLGPDAGHGSFDQPGPTLVSINGDITTAKAEFSIRIPPGFDHHKLVHRLTEAVPEGRITVVNTVEACRVGRTDPVVRALAAGIRKQGAKPSMKVKTATSDMNTLAEVWDVPMATYGPGDSRLDHADDEHVVLSDYLGGIEVLSAALCELGASLPAQATAPHVSEES</sequence>
<evidence type="ECO:0000256" key="1">
    <source>
        <dbReference type="ARBA" id="ARBA00022490"/>
    </source>
</evidence>
<name>A0ABP3HLI4_9ACTN</name>
<dbReference type="PROSITE" id="PS00758">
    <property type="entry name" value="ARGE_DAPE_CPG2_1"/>
    <property type="match status" value="1"/>
</dbReference>
<keyword evidence="3" id="KW-0479">Metal-binding</keyword>
<dbReference type="HAMAP" id="MF_01120">
    <property type="entry name" value="LysK"/>
    <property type="match status" value="1"/>
</dbReference>
<accession>A0ABP3HLI4</accession>
<dbReference type="Proteomes" id="UP001500063">
    <property type="component" value="Unassembled WGS sequence"/>
</dbReference>
<keyword evidence="1" id="KW-0963">Cytoplasm</keyword>